<evidence type="ECO:0008006" key="4">
    <source>
        <dbReference type="Google" id="ProtNLM"/>
    </source>
</evidence>
<keyword evidence="3" id="KW-1185">Reference proteome</keyword>
<dbReference type="KEGG" id="fya:KMW28_20785"/>
<dbReference type="RefSeq" id="WP_169662438.1">
    <property type="nucleotide sequence ID" value="NZ_CP076133.1"/>
</dbReference>
<dbReference type="EMBL" id="CP076133">
    <property type="protein sequence ID" value="QWG04863.1"/>
    <property type="molecule type" value="Genomic_DNA"/>
</dbReference>
<feature type="signal peptide" evidence="1">
    <location>
        <begin position="1"/>
        <end position="23"/>
    </location>
</feature>
<reference evidence="2 3" key="1">
    <citation type="submission" date="2021-05" db="EMBL/GenBank/DDBJ databases">
        <title>Comparative genomic studies on the polysaccharide-degrading batcterial strains of the Flammeovirga genus.</title>
        <authorList>
            <person name="Zewei F."/>
            <person name="Zheng Z."/>
            <person name="Yu L."/>
            <person name="Ruyue G."/>
            <person name="Yanhong M."/>
            <person name="Yuanyuan C."/>
            <person name="Jingyan G."/>
            <person name="Wenjun H."/>
        </authorList>
    </citation>
    <scope>NUCLEOTIDE SEQUENCE [LARGE SCALE GENOMIC DNA]</scope>
    <source>
        <strain evidence="2 3">NBRC:100898</strain>
    </source>
</reference>
<feature type="chain" id="PRO_5043903626" description="Glycosyl hydrolase" evidence="1">
    <location>
        <begin position="24"/>
        <end position="152"/>
    </location>
</feature>
<name>A0AAX1NEV6_9BACT</name>
<dbReference type="InterPro" id="IPR015943">
    <property type="entry name" value="WD40/YVTN_repeat-like_dom_sf"/>
</dbReference>
<organism evidence="2 3">
    <name type="scientific">Flammeovirga yaeyamensis</name>
    <dbReference type="NCBI Taxonomy" id="367791"/>
    <lineage>
        <taxon>Bacteria</taxon>
        <taxon>Pseudomonadati</taxon>
        <taxon>Bacteroidota</taxon>
        <taxon>Cytophagia</taxon>
        <taxon>Cytophagales</taxon>
        <taxon>Flammeovirgaceae</taxon>
        <taxon>Flammeovirga</taxon>
    </lineage>
</organism>
<protein>
    <recommendedName>
        <fullName evidence="4">Glycosyl hydrolase</fullName>
    </recommendedName>
</protein>
<dbReference type="SUPFAM" id="SSF110296">
    <property type="entry name" value="Oligoxyloglucan reducing end-specific cellobiohydrolase"/>
    <property type="match status" value="1"/>
</dbReference>
<evidence type="ECO:0000313" key="3">
    <source>
        <dbReference type="Proteomes" id="UP000678679"/>
    </source>
</evidence>
<dbReference type="Gene3D" id="2.130.10.10">
    <property type="entry name" value="YVTN repeat-like/Quinoprotein amine dehydrogenase"/>
    <property type="match status" value="1"/>
</dbReference>
<sequence length="152" mass="17044">MKFTLRIQSVLFLFLICPFWVFAQEEQWGENDRWESLNPGAGGQVQDIYFDKNVEGRLWFSSDMEGVYRSDDFGESWQYVSNDLSHGMAFCIEQEAGGEKLYQGGLYGASIAINPNAVDPHDVSWEMIDITKGDAIAAIAVSSDFQTVVLAP</sequence>
<proteinExistence type="predicted"/>
<gene>
    <name evidence="2" type="ORF">KMW28_20785</name>
</gene>
<evidence type="ECO:0000256" key="1">
    <source>
        <dbReference type="SAM" id="SignalP"/>
    </source>
</evidence>
<accession>A0AAX1NEV6</accession>
<evidence type="ECO:0000313" key="2">
    <source>
        <dbReference type="EMBL" id="QWG04863.1"/>
    </source>
</evidence>
<keyword evidence="1" id="KW-0732">Signal</keyword>
<dbReference type="Proteomes" id="UP000678679">
    <property type="component" value="Chromosome 2"/>
</dbReference>
<dbReference type="AlphaFoldDB" id="A0AAX1NEV6"/>